<evidence type="ECO:0000256" key="1">
    <source>
        <dbReference type="ARBA" id="ARBA00000971"/>
    </source>
</evidence>
<organism evidence="7 8">
    <name type="scientific">Thanatephorus cucumeris (strain AG1-IB / isolate 7/3/14)</name>
    <name type="common">Lettuce bottom rot fungus</name>
    <name type="synonym">Rhizoctonia solani</name>
    <dbReference type="NCBI Taxonomy" id="1108050"/>
    <lineage>
        <taxon>Eukaryota</taxon>
        <taxon>Fungi</taxon>
        <taxon>Dikarya</taxon>
        <taxon>Basidiomycota</taxon>
        <taxon>Agaricomycotina</taxon>
        <taxon>Agaricomycetes</taxon>
        <taxon>Cantharellales</taxon>
        <taxon>Ceratobasidiaceae</taxon>
        <taxon>Rhizoctonia</taxon>
        <taxon>Rhizoctonia solani AG-1</taxon>
    </lineage>
</organism>
<dbReference type="OrthoDB" id="442970at2759"/>
<sequence length="480" mass="53702">MALPTSGKVIIETTAGDIEIELWAKETPKTCRNFLALAMEGYYDGVIFHRIVPGFLVQTGDRTGTGSGGESFYGDVFEDEIHPRLRFPHRGLVAMANNGTKNTNDSQFFITLDRAEELHGKHTLFGRVLGNTIFNVLKIGQAELGENERPLYPPKIKTIRIIDDPFGDIVPRITAAEKRAQQMARENAQRAREEATRKKGAKKNVALLSFGDNAEAEDEPVIFTKKSLSRPDLVDNPDTRSAVAVPEPPRSRTKVAESASKPTQQEHAAQDDSKPKKVDDKEGELTSIRKKHKSEKDAKKQSEKTELEKMEEAVRKLARRHEDSDSEDEREAKKPKGPSQLELELAKYKKGRADGGKKGKGKGRDEGDLLAALSSFRGRLQKTLGNEDEDEDVGMDDASESKEKEVNEQLQEVDNDSSWIGHKLKFAKDDGSETRRAEHEYEVIDPRARNNQAKMEERERKANKRSHVAQPHVPSPPPQA</sequence>
<keyword evidence="8" id="KW-1185">Reference proteome</keyword>
<comment type="similarity">
    <text evidence="4">Belongs to the cyclophilin-type PPIase family. CWC27 subfamily.</text>
</comment>
<evidence type="ECO:0000313" key="8">
    <source>
        <dbReference type="Proteomes" id="UP000059188"/>
    </source>
</evidence>
<dbReference type="PRINTS" id="PR00153">
    <property type="entry name" value="CSAPPISMRASE"/>
</dbReference>
<protein>
    <submittedName>
        <fullName evidence="7">Peptidyl-prolyl cis-trans isomerase SDCCAG10</fullName>
        <ecNumber evidence="7">5.2.1.8</ecNumber>
    </submittedName>
</protein>
<dbReference type="GO" id="GO:0071013">
    <property type="term" value="C:catalytic step 2 spliceosome"/>
    <property type="evidence" value="ECO:0007669"/>
    <property type="project" value="TreeGrafter"/>
</dbReference>
<keyword evidence="7" id="KW-0413">Isomerase</keyword>
<dbReference type="Gene3D" id="2.40.100.10">
    <property type="entry name" value="Cyclophilin-like"/>
    <property type="match status" value="1"/>
</dbReference>
<dbReference type="GO" id="GO:0006457">
    <property type="term" value="P:protein folding"/>
    <property type="evidence" value="ECO:0007669"/>
    <property type="project" value="InterPro"/>
</dbReference>
<reference evidence="7 8" key="1">
    <citation type="submission" date="2014-11" db="EMBL/GenBank/DDBJ databases">
        <authorList>
            <person name="Wibberg Daniel"/>
        </authorList>
    </citation>
    <scope>NUCLEOTIDE SEQUENCE [LARGE SCALE GENOMIC DNA]</scope>
    <source>
        <strain evidence="7">Rhizoctonia solani AG1-IB 7/3/14</strain>
    </source>
</reference>
<name>A0A0B7G035_THACB</name>
<evidence type="ECO:0000256" key="4">
    <source>
        <dbReference type="ARBA" id="ARBA00038509"/>
    </source>
</evidence>
<dbReference type="EC" id="5.2.1.8" evidence="7"/>
<evidence type="ECO:0000256" key="3">
    <source>
        <dbReference type="ARBA" id="ARBA00023242"/>
    </source>
</evidence>
<dbReference type="Pfam" id="PF00160">
    <property type="entry name" value="Pro_isomerase"/>
    <property type="match status" value="1"/>
</dbReference>
<dbReference type="PROSITE" id="PS50072">
    <property type="entry name" value="CSA_PPIASE_2"/>
    <property type="match status" value="1"/>
</dbReference>
<feature type="compositionally biased region" description="Basic and acidic residues" evidence="5">
    <location>
        <begin position="268"/>
        <end position="284"/>
    </location>
</feature>
<comment type="catalytic activity">
    <reaction evidence="1">
        <text>[protein]-peptidylproline (omega=180) = [protein]-peptidylproline (omega=0)</text>
        <dbReference type="Rhea" id="RHEA:16237"/>
        <dbReference type="Rhea" id="RHEA-COMP:10747"/>
        <dbReference type="Rhea" id="RHEA-COMP:10748"/>
        <dbReference type="ChEBI" id="CHEBI:83833"/>
        <dbReference type="ChEBI" id="CHEBI:83834"/>
        <dbReference type="EC" id="5.2.1.8"/>
    </reaction>
</comment>
<feature type="domain" description="PPIase cyclophilin-type" evidence="6">
    <location>
        <begin position="12"/>
        <end position="161"/>
    </location>
</feature>
<proteinExistence type="inferred from homology"/>
<dbReference type="EMBL" id="LN679105">
    <property type="protein sequence ID" value="CEL61797.1"/>
    <property type="molecule type" value="Genomic_DNA"/>
</dbReference>
<gene>
    <name evidence="7" type="ORF">RSOLAG1IB_04547</name>
</gene>
<dbReference type="STRING" id="1108050.A0A0B7G035"/>
<keyword evidence="3" id="KW-0539">Nucleus</keyword>
<feature type="compositionally biased region" description="Basic and acidic residues" evidence="5">
    <location>
        <begin position="294"/>
        <end position="323"/>
    </location>
</feature>
<comment type="subcellular location">
    <subcellularLocation>
        <location evidence="2">Nucleus</location>
    </subcellularLocation>
</comment>
<feature type="compositionally biased region" description="Acidic residues" evidence="5">
    <location>
        <begin position="386"/>
        <end position="398"/>
    </location>
</feature>
<dbReference type="InterPro" id="IPR002130">
    <property type="entry name" value="Cyclophilin-type_PPIase_dom"/>
</dbReference>
<evidence type="ECO:0000256" key="5">
    <source>
        <dbReference type="SAM" id="MobiDB-lite"/>
    </source>
</evidence>
<dbReference type="AlphaFoldDB" id="A0A0B7G035"/>
<dbReference type="CDD" id="cd01925">
    <property type="entry name" value="cyclophilin_CeCYP16-like"/>
    <property type="match status" value="1"/>
</dbReference>
<evidence type="ECO:0000313" key="7">
    <source>
        <dbReference type="EMBL" id="CEL61797.1"/>
    </source>
</evidence>
<feature type="region of interest" description="Disordered" evidence="5">
    <location>
        <begin position="229"/>
        <end position="480"/>
    </location>
</feature>
<dbReference type="PANTHER" id="PTHR45625:SF6">
    <property type="entry name" value="SPLICEOSOME-ASSOCIATED PROTEIN CWC27 HOMOLOG"/>
    <property type="match status" value="1"/>
</dbReference>
<evidence type="ECO:0000259" key="6">
    <source>
        <dbReference type="PROSITE" id="PS50072"/>
    </source>
</evidence>
<dbReference type="SUPFAM" id="SSF50891">
    <property type="entry name" value="Cyclophilin-like"/>
    <property type="match status" value="1"/>
</dbReference>
<dbReference type="InterPro" id="IPR020892">
    <property type="entry name" value="Cyclophilin-type_PPIase_CS"/>
</dbReference>
<accession>A0A0B7G035</accession>
<feature type="compositionally biased region" description="Basic and acidic residues" evidence="5">
    <location>
        <begin position="426"/>
        <end position="460"/>
    </location>
</feature>
<dbReference type="GO" id="GO:0003755">
    <property type="term" value="F:peptidyl-prolyl cis-trans isomerase activity"/>
    <property type="evidence" value="ECO:0007669"/>
    <property type="project" value="UniProtKB-EC"/>
</dbReference>
<dbReference type="PANTHER" id="PTHR45625">
    <property type="entry name" value="PEPTIDYL-PROLYL CIS-TRANS ISOMERASE-RELATED"/>
    <property type="match status" value="1"/>
</dbReference>
<evidence type="ECO:0000256" key="2">
    <source>
        <dbReference type="ARBA" id="ARBA00004123"/>
    </source>
</evidence>
<dbReference type="InterPro" id="IPR044666">
    <property type="entry name" value="Cyclophilin_A-like"/>
</dbReference>
<dbReference type="Proteomes" id="UP000059188">
    <property type="component" value="Unassembled WGS sequence"/>
</dbReference>
<dbReference type="InterPro" id="IPR029000">
    <property type="entry name" value="Cyclophilin-like_dom_sf"/>
</dbReference>
<dbReference type="PROSITE" id="PS00170">
    <property type="entry name" value="CSA_PPIASE_1"/>
    <property type="match status" value="1"/>
</dbReference>
<feature type="compositionally biased region" description="Basic and acidic residues" evidence="5">
    <location>
        <begin position="344"/>
        <end position="367"/>
    </location>
</feature>
<feature type="compositionally biased region" description="Polar residues" evidence="5">
    <location>
        <begin position="408"/>
        <end position="418"/>
    </location>
</feature>